<evidence type="ECO:0000259" key="3">
    <source>
        <dbReference type="PROSITE" id="PS50213"/>
    </source>
</evidence>
<feature type="transmembrane region" description="Helical" evidence="1">
    <location>
        <begin position="648"/>
        <end position="667"/>
    </location>
</feature>
<feature type="domain" description="FAS1" evidence="3">
    <location>
        <begin position="185"/>
        <end position="324"/>
    </location>
</feature>
<sequence length="669" mass="74411">MASFRCLILLGLLILGPGMIECQNKLKQRIENDQRLRRFKELLETSRSLLLDNYLNGVPERKYTVFAPTDAAWDKLPEIVQNNLRDVNNAESLDKFLRYHIIKEAKIHTTEMANLKYKETMESNKAKVFFNMVQSNGNQQGGYFVNQAKIIQPNTDAENGYLHIIDEYLFPMGSTKSMSGYISQPESQEVINMGVLKFQEMMNALPIRGPGGLRDQLTDLEQLTVFVPTNEALSTIPTAKWDELMADTTKLEQVVASHVIPNKVYFSSIVDSMGEDGVQAVEGRIVGRTIANDVFIKSNNIGGRVVLPDITVDNGVFHMVDHILNFTYFNIYAHISQERKLQQLAQAVISLPGGGQSGTGVQALLEREGEELTLFAPVDSAFQLVDTAVNLKANVTLLDIILKLHIVRQQVAFKDLTNTTVLNSVNSKKLRFVKGNNGTFVIGERIKAKIIEPDVGVTNGIIHYIDNVMGIATKNLKQELDSNDALGYMNSVLITAQTHTDLLTDLSERTSKYTMFVPSNIAWETLYNQGTGKSLIDKINYRQNLVWVLQRHMVKGQVIYSDSSQLQTGVNVELNTVLGSSDIGKITVKKLGQCTSLTSCEIKVLFKGAEARVIEPDIETTNGVIHIIDKVLIDDPADLLRGAVSSTAWIYASCITTILVMLTGLLLHL</sequence>
<dbReference type="FunCoup" id="A0A1S3HKJ8">
    <property type="interactions" value="63"/>
</dbReference>
<dbReference type="OMA" id="NIAWETL"/>
<feature type="domain" description="FAS1" evidence="3">
    <location>
        <begin position="23"/>
        <end position="169"/>
    </location>
</feature>
<protein>
    <submittedName>
        <fullName evidence="5">Periostin</fullName>
    </submittedName>
</protein>
<dbReference type="InterPro" id="IPR050904">
    <property type="entry name" value="Adhesion/Biosynth-related"/>
</dbReference>
<accession>A0A1S3HKJ8</accession>
<feature type="domain" description="FAS1" evidence="3">
    <location>
        <begin position="328"/>
        <end position="469"/>
    </location>
</feature>
<name>A0A1S3HKJ8_LINAN</name>
<dbReference type="PANTHER" id="PTHR10900:SF77">
    <property type="entry name" value="FI19380P1"/>
    <property type="match status" value="1"/>
</dbReference>
<evidence type="ECO:0000313" key="4">
    <source>
        <dbReference type="Proteomes" id="UP000085678"/>
    </source>
</evidence>
<dbReference type="PROSITE" id="PS50213">
    <property type="entry name" value="FAS1"/>
    <property type="match status" value="4"/>
</dbReference>
<keyword evidence="1" id="KW-0472">Membrane</keyword>
<proteinExistence type="predicted"/>
<keyword evidence="4" id="KW-1185">Reference proteome</keyword>
<keyword evidence="1" id="KW-1133">Transmembrane helix</keyword>
<dbReference type="RefSeq" id="XP_013385991.1">
    <property type="nucleotide sequence ID" value="XM_013530537.1"/>
</dbReference>
<dbReference type="KEGG" id="lak:106155629"/>
<evidence type="ECO:0000256" key="2">
    <source>
        <dbReference type="SAM" id="SignalP"/>
    </source>
</evidence>
<keyword evidence="2" id="KW-0732">Signal</keyword>
<dbReference type="InterPro" id="IPR000782">
    <property type="entry name" value="FAS1_domain"/>
</dbReference>
<dbReference type="Proteomes" id="UP000085678">
    <property type="component" value="Unplaced"/>
</dbReference>
<feature type="chain" id="PRO_5010160920" evidence="2">
    <location>
        <begin position="23"/>
        <end position="669"/>
    </location>
</feature>
<dbReference type="GeneID" id="106155629"/>
<dbReference type="SUPFAM" id="SSF82153">
    <property type="entry name" value="FAS1 domain"/>
    <property type="match status" value="4"/>
</dbReference>
<organism evidence="4 5">
    <name type="scientific">Lingula anatina</name>
    <name type="common">Brachiopod</name>
    <name type="synonym">Lingula unguis</name>
    <dbReference type="NCBI Taxonomy" id="7574"/>
    <lineage>
        <taxon>Eukaryota</taxon>
        <taxon>Metazoa</taxon>
        <taxon>Spiralia</taxon>
        <taxon>Lophotrochozoa</taxon>
        <taxon>Brachiopoda</taxon>
        <taxon>Linguliformea</taxon>
        <taxon>Lingulata</taxon>
        <taxon>Lingulida</taxon>
        <taxon>Linguloidea</taxon>
        <taxon>Lingulidae</taxon>
        <taxon>Lingula</taxon>
    </lineage>
</organism>
<feature type="signal peptide" evidence="2">
    <location>
        <begin position="1"/>
        <end position="22"/>
    </location>
</feature>
<reference evidence="5" key="1">
    <citation type="submission" date="2025-08" db="UniProtKB">
        <authorList>
            <consortium name="RefSeq"/>
        </authorList>
    </citation>
    <scope>IDENTIFICATION</scope>
    <source>
        <tissue evidence="5">Gonads</tissue>
    </source>
</reference>
<feature type="domain" description="FAS1" evidence="3">
    <location>
        <begin position="473"/>
        <end position="632"/>
    </location>
</feature>
<dbReference type="AlphaFoldDB" id="A0A1S3HKJ8"/>
<dbReference type="PANTHER" id="PTHR10900">
    <property type="entry name" value="PERIOSTIN-RELATED"/>
    <property type="match status" value="1"/>
</dbReference>
<dbReference type="OrthoDB" id="7700931at2759"/>
<dbReference type="SMART" id="SM00554">
    <property type="entry name" value="FAS1"/>
    <property type="match status" value="4"/>
</dbReference>
<dbReference type="InterPro" id="IPR036378">
    <property type="entry name" value="FAS1_dom_sf"/>
</dbReference>
<keyword evidence="1" id="KW-0812">Transmembrane</keyword>
<dbReference type="STRING" id="7574.A0A1S3HKJ8"/>
<dbReference type="Pfam" id="PF02469">
    <property type="entry name" value="Fasciclin"/>
    <property type="match status" value="4"/>
</dbReference>
<gene>
    <name evidence="5" type="primary">LOC106155629</name>
</gene>
<dbReference type="InParanoid" id="A0A1S3HKJ8"/>
<evidence type="ECO:0000256" key="1">
    <source>
        <dbReference type="SAM" id="Phobius"/>
    </source>
</evidence>
<evidence type="ECO:0000313" key="5">
    <source>
        <dbReference type="RefSeq" id="XP_013385991.1"/>
    </source>
</evidence>
<dbReference type="Gene3D" id="2.30.180.10">
    <property type="entry name" value="FAS1 domain"/>
    <property type="match status" value="4"/>
</dbReference>